<keyword evidence="3 5" id="KW-0378">Hydrolase</keyword>
<dbReference type="InterPro" id="IPR050131">
    <property type="entry name" value="Peptidase_S8_subtilisin-like"/>
</dbReference>
<dbReference type="RefSeq" id="WP_163383298.1">
    <property type="nucleotide sequence ID" value="NZ_JAUFQS010000047.1"/>
</dbReference>
<organism evidence="9 10">
    <name type="scientific">Cyclobacterium jeungdonense</name>
    <dbReference type="NCBI Taxonomy" id="708087"/>
    <lineage>
        <taxon>Bacteria</taxon>
        <taxon>Pseudomonadati</taxon>
        <taxon>Bacteroidota</taxon>
        <taxon>Cytophagia</taxon>
        <taxon>Cytophagales</taxon>
        <taxon>Cyclobacteriaceae</taxon>
        <taxon>Cyclobacterium</taxon>
    </lineage>
</organism>
<keyword evidence="10" id="KW-1185">Reference proteome</keyword>
<evidence type="ECO:0000256" key="3">
    <source>
        <dbReference type="ARBA" id="ARBA00022801"/>
    </source>
</evidence>
<dbReference type="NCBIfam" id="TIGR04183">
    <property type="entry name" value="Por_Secre_tail"/>
    <property type="match status" value="1"/>
</dbReference>
<keyword evidence="2 5" id="KW-0645">Protease</keyword>
<evidence type="ECO:0000256" key="6">
    <source>
        <dbReference type="SAM" id="SignalP"/>
    </source>
</evidence>
<feature type="chain" id="PRO_5045369732" evidence="6">
    <location>
        <begin position="22"/>
        <end position="543"/>
    </location>
</feature>
<name>A0ABT8CEP5_9BACT</name>
<keyword evidence="4 5" id="KW-0720">Serine protease</keyword>
<sequence>MGKTRLVILFFLLVSSWTSLQGQDRYAVHYRYKPSSNYSLDRPEELVGEKALLRRDREQIALDSTDLPVSSQYSSLIAKEVQEIFYHSKWLNASVVLADVAAIEKIKSFPFVEEVVYVGRGGQQVNGEEGTKNYTDPLRTPSITATAAYTFDFQNHILGIPEMHEDGYRGDGVTIAVFDAGFLNTDEIVGLQHLFNENRILATRDFVRPGPSTVFRTDTHGTGALSLLASYDPSQLVGGAYAANYILCITEDVDSEFRIEEYNWVRAAEFADSLGVQIINSSLGYNHFDDPKMNYSKEDLDGNTAVISKGAAMAARKGILVVSSSGNEGNIQWQTITVPADAKGILAVGAINNQFTKAGFSSIGPSSDGRIKPELVAYGSGVTLWRQVEGTSLSSGTSFSAPQVAALAAGLWQANPDFTRSELTKKILQSGSQADSPDFELGYGVPNYFRAMYGREEGTLVDSPSRIYPNPLDEKELFVEFGQENSCQLTLYDLQGKLISSLQLDRYVMRDPYRIDMGTLIPGLYWLELEDDSSAARMKLWKK</sequence>
<dbReference type="InterPro" id="IPR000209">
    <property type="entry name" value="Peptidase_S8/S53_dom"/>
</dbReference>
<dbReference type="PIRSF" id="PIRSF037903">
    <property type="entry name" value="Subtilisin_rel_GFO_2223"/>
    <property type="match status" value="1"/>
</dbReference>
<dbReference type="EMBL" id="JAUFQS010000047">
    <property type="protein sequence ID" value="MDN3690195.1"/>
    <property type="molecule type" value="Genomic_DNA"/>
</dbReference>
<keyword evidence="6" id="KW-0732">Signal</keyword>
<gene>
    <name evidence="9" type="ORF">QWZ15_20405</name>
</gene>
<feature type="active site" description="Charge relay system" evidence="5">
    <location>
        <position position="398"/>
    </location>
</feature>
<accession>A0ABT8CEP5</accession>
<evidence type="ECO:0000313" key="10">
    <source>
        <dbReference type="Proteomes" id="UP001236663"/>
    </source>
</evidence>
<dbReference type="InterPro" id="IPR026444">
    <property type="entry name" value="Secre_tail"/>
</dbReference>
<feature type="domain" description="Peptidase S8/S53" evidence="7">
    <location>
        <begin position="170"/>
        <end position="444"/>
    </location>
</feature>
<evidence type="ECO:0000313" key="9">
    <source>
        <dbReference type="EMBL" id="MDN3690195.1"/>
    </source>
</evidence>
<evidence type="ECO:0000256" key="1">
    <source>
        <dbReference type="ARBA" id="ARBA00011073"/>
    </source>
</evidence>
<proteinExistence type="inferred from homology"/>
<dbReference type="PRINTS" id="PR00723">
    <property type="entry name" value="SUBTILISIN"/>
</dbReference>
<reference evidence="10" key="1">
    <citation type="journal article" date="2019" name="Int. J. Syst. Evol. Microbiol.">
        <title>The Global Catalogue of Microorganisms (GCM) 10K type strain sequencing project: providing services to taxonomists for standard genome sequencing and annotation.</title>
        <authorList>
            <consortium name="The Broad Institute Genomics Platform"/>
            <consortium name="The Broad Institute Genome Sequencing Center for Infectious Disease"/>
            <person name="Wu L."/>
            <person name="Ma J."/>
        </authorList>
    </citation>
    <scope>NUCLEOTIDE SEQUENCE [LARGE SCALE GENOMIC DNA]</scope>
    <source>
        <strain evidence="10">CECT 7706</strain>
    </source>
</reference>
<dbReference type="InterPro" id="IPR017317">
    <property type="entry name" value="Pept_S8_subtilisin_bacteroid-2"/>
</dbReference>
<evidence type="ECO:0000259" key="7">
    <source>
        <dbReference type="Pfam" id="PF00082"/>
    </source>
</evidence>
<dbReference type="InterPro" id="IPR036852">
    <property type="entry name" value="Peptidase_S8/S53_dom_sf"/>
</dbReference>
<dbReference type="InterPro" id="IPR015500">
    <property type="entry name" value="Peptidase_S8_subtilisin-rel"/>
</dbReference>
<evidence type="ECO:0000256" key="4">
    <source>
        <dbReference type="ARBA" id="ARBA00022825"/>
    </source>
</evidence>
<comment type="similarity">
    <text evidence="1 5">Belongs to the peptidase S8 family.</text>
</comment>
<feature type="signal peptide" evidence="6">
    <location>
        <begin position="1"/>
        <end position="21"/>
    </location>
</feature>
<dbReference type="CDD" id="cd07493">
    <property type="entry name" value="Peptidases_S8_9"/>
    <property type="match status" value="1"/>
</dbReference>
<dbReference type="InterPro" id="IPR023828">
    <property type="entry name" value="Peptidase_S8_Ser-AS"/>
</dbReference>
<dbReference type="Pfam" id="PF18962">
    <property type="entry name" value="Por_Secre_tail"/>
    <property type="match status" value="1"/>
</dbReference>
<feature type="active site" description="Charge relay system" evidence="5">
    <location>
        <position position="179"/>
    </location>
</feature>
<dbReference type="PROSITE" id="PS51892">
    <property type="entry name" value="SUBTILASE"/>
    <property type="match status" value="1"/>
</dbReference>
<dbReference type="Proteomes" id="UP001236663">
    <property type="component" value="Unassembled WGS sequence"/>
</dbReference>
<comment type="caution">
    <text evidence="9">The sequence shown here is derived from an EMBL/GenBank/DDBJ whole genome shotgun (WGS) entry which is preliminary data.</text>
</comment>
<dbReference type="PANTHER" id="PTHR43806:SF67">
    <property type="entry name" value="EGF-LIKE DOMAIN-CONTAINING PROTEIN"/>
    <property type="match status" value="1"/>
</dbReference>
<feature type="active site" description="Charge relay system" evidence="5">
    <location>
        <position position="220"/>
    </location>
</feature>
<feature type="domain" description="Secretion system C-terminal sorting" evidence="8">
    <location>
        <begin position="467"/>
        <end position="536"/>
    </location>
</feature>
<dbReference type="Pfam" id="PF00082">
    <property type="entry name" value="Peptidase_S8"/>
    <property type="match status" value="1"/>
</dbReference>
<dbReference type="PROSITE" id="PS00138">
    <property type="entry name" value="SUBTILASE_SER"/>
    <property type="match status" value="1"/>
</dbReference>
<protein>
    <submittedName>
        <fullName evidence="9">S8 family serine peptidase</fullName>
    </submittedName>
</protein>
<dbReference type="PANTHER" id="PTHR43806">
    <property type="entry name" value="PEPTIDASE S8"/>
    <property type="match status" value="1"/>
</dbReference>
<evidence type="ECO:0000259" key="8">
    <source>
        <dbReference type="Pfam" id="PF18962"/>
    </source>
</evidence>
<evidence type="ECO:0000256" key="5">
    <source>
        <dbReference type="PROSITE-ProRule" id="PRU01240"/>
    </source>
</evidence>
<dbReference type="Gene3D" id="3.40.50.200">
    <property type="entry name" value="Peptidase S8/S53 domain"/>
    <property type="match status" value="1"/>
</dbReference>
<dbReference type="SUPFAM" id="SSF52743">
    <property type="entry name" value="Subtilisin-like"/>
    <property type="match status" value="1"/>
</dbReference>
<evidence type="ECO:0000256" key="2">
    <source>
        <dbReference type="ARBA" id="ARBA00022670"/>
    </source>
</evidence>